<comment type="caution">
    <text evidence="2">The sequence shown here is derived from an EMBL/GenBank/DDBJ whole genome shotgun (WGS) entry which is preliminary data.</text>
</comment>
<dbReference type="OrthoDB" id="10322874at2759"/>
<gene>
    <name evidence="2" type="ORF">EST38_g14227</name>
</gene>
<organism evidence="2 3">
    <name type="scientific">Candolleomyces aberdarensis</name>
    <dbReference type="NCBI Taxonomy" id="2316362"/>
    <lineage>
        <taxon>Eukaryota</taxon>
        <taxon>Fungi</taxon>
        <taxon>Dikarya</taxon>
        <taxon>Basidiomycota</taxon>
        <taxon>Agaricomycotina</taxon>
        <taxon>Agaricomycetes</taxon>
        <taxon>Agaricomycetidae</taxon>
        <taxon>Agaricales</taxon>
        <taxon>Agaricineae</taxon>
        <taxon>Psathyrellaceae</taxon>
        <taxon>Candolleomyces</taxon>
    </lineage>
</organism>
<keyword evidence="1" id="KW-0732">Signal</keyword>
<evidence type="ECO:0000313" key="3">
    <source>
        <dbReference type="Proteomes" id="UP000290288"/>
    </source>
</evidence>
<keyword evidence="3" id="KW-1185">Reference proteome</keyword>
<accession>A0A4V1Q1H7</accession>
<dbReference type="Proteomes" id="UP000290288">
    <property type="component" value="Unassembled WGS sequence"/>
</dbReference>
<dbReference type="AlphaFoldDB" id="A0A4V1Q1H7"/>
<sequence>MKFIPTLFILGFLAILPSALAAVAPFTKRHYIPELKASLAEIDKRWKNIEKTITGIPKQGATVADFRVAKTAIEDLTNYMLTEYDEAIRKNGAMTNIKWSDEMLADMRPYQANGANAMKVLRSQILQMNTTGGINFVLEVQSSNDRLGSAFSGMETYLGRYVFLGGFSLLSPIKDEFRMLDEILDTGKAFSRFYCDYVWEVYGYPLCPRN</sequence>
<proteinExistence type="predicted"/>
<protein>
    <submittedName>
        <fullName evidence="2">Uncharacterized protein</fullName>
    </submittedName>
</protein>
<feature type="signal peptide" evidence="1">
    <location>
        <begin position="1"/>
        <end position="21"/>
    </location>
</feature>
<feature type="chain" id="PRO_5020756173" evidence="1">
    <location>
        <begin position="22"/>
        <end position="210"/>
    </location>
</feature>
<name>A0A4V1Q1H7_9AGAR</name>
<dbReference type="EMBL" id="SDEE01001736">
    <property type="protein sequence ID" value="RXW11628.1"/>
    <property type="molecule type" value="Genomic_DNA"/>
</dbReference>
<evidence type="ECO:0000313" key="2">
    <source>
        <dbReference type="EMBL" id="RXW11628.1"/>
    </source>
</evidence>
<reference evidence="2 3" key="1">
    <citation type="submission" date="2019-01" db="EMBL/GenBank/DDBJ databases">
        <title>Draft genome sequence of Psathyrella aberdarensis IHI B618.</title>
        <authorList>
            <person name="Buettner E."/>
            <person name="Kellner H."/>
        </authorList>
    </citation>
    <scope>NUCLEOTIDE SEQUENCE [LARGE SCALE GENOMIC DNA]</scope>
    <source>
        <strain evidence="2 3">IHI B618</strain>
    </source>
</reference>
<evidence type="ECO:0000256" key="1">
    <source>
        <dbReference type="SAM" id="SignalP"/>
    </source>
</evidence>